<dbReference type="InterPro" id="IPR003615">
    <property type="entry name" value="HNH_nuc"/>
</dbReference>
<reference evidence="4 5" key="1">
    <citation type="submission" date="2012-06" db="EMBL/GenBank/DDBJ databases">
        <title>Complete sequence of chromosome of Mycobacterium chubuense NBB4.</title>
        <authorList>
            <consortium name="US DOE Joint Genome Institute"/>
            <person name="Lucas S."/>
            <person name="Han J."/>
            <person name="Lapidus A."/>
            <person name="Cheng J.-F."/>
            <person name="Goodwin L."/>
            <person name="Pitluck S."/>
            <person name="Peters L."/>
            <person name="Mikhailova N."/>
            <person name="Teshima H."/>
            <person name="Detter J.C."/>
            <person name="Han C."/>
            <person name="Tapia R."/>
            <person name="Land M."/>
            <person name="Hauser L."/>
            <person name="Kyrpides N."/>
            <person name="Ivanova N."/>
            <person name="Pagani I."/>
            <person name="Mattes T."/>
            <person name="Holmes A."/>
            <person name="Rutledge P."/>
            <person name="Paulsen I."/>
            <person name="Coleman N."/>
            <person name="Woyke T."/>
        </authorList>
    </citation>
    <scope>NUCLEOTIDE SEQUENCE [LARGE SCALE GENOMIC DNA]</scope>
    <source>
        <strain evidence="4 5">NBB4</strain>
    </source>
</reference>
<name>I4BRB0_MYCCN</name>
<protein>
    <recommendedName>
        <fullName evidence="3">HNH nuclease domain-containing protein</fullName>
    </recommendedName>
</protein>
<dbReference type="EMBL" id="CP003053">
    <property type="protein sequence ID" value="AFM19817.1"/>
    <property type="molecule type" value="Genomic_DNA"/>
</dbReference>
<dbReference type="STRING" id="710421.Mycch_5131"/>
<accession>I4BRB0</accession>
<dbReference type="Pfam" id="PF02720">
    <property type="entry name" value="DUF222"/>
    <property type="match status" value="1"/>
</dbReference>
<feature type="region of interest" description="Disordered" evidence="2">
    <location>
        <begin position="135"/>
        <end position="173"/>
    </location>
</feature>
<feature type="compositionally biased region" description="Basic and acidic residues" evidence="2">
    <location>
        <begin position="138"/>
        <end position="156"/>
    </location>
</feature>
<dbReference type="GO" id="GO:0008270">
    <property type="term" value="F:zinc ion binding"/>
    <property type="evidence" value="ECO:0007669"/>
    <property type="project" value="InterPro"/>
</dbReference>
<dbReference type="CDD" id="cd00085">
    <property type="entry name" value="HNHc"/>
    <property type="match status" value="1"/>
</dbReference>
<dbReference type="SMART" id="SM00507">
    <property type="entry name" value="HNHc"/>
    <property type="match status" value="1"/>
</dbReference>
<evidence type="ECO:0000256" key="2">
    <source>
        <dbReference type="SAM" id="MobiDB-lite"/>
    </source>
</evidence>
<dbReference type="InterPro" id="IPR003870">
    <property type="entry name" value="DUF222"/>
</dbReference>
<dbReference type="eggNOG" id="COG1403">
    <property type="taxonomic scope" value="Bacteria"/>
</dbReference>
<dbReference type="KEGG" id="mcb:Mycch_5131"/>
<dbReference type="GO" id="GO:0003676">
    <property type="term" value="F:nucleic acid binding"/>
    <property type="evidence" value="ECO:0007669"/>
    <property type="project" value="InterPro"/>
</dbReference>
<dbReference type="RefSeq" id="WP_014818282.1">
    <property type="nucleotide sequence ID" value="NC_018027.1"/>
</dbReference>
<keyword evidence="5" id="KW-1185">Reference proteome</keyword>
<gene>
    <name evidence="4" type="ordered locus">Mycch_5131</name>
</gene>
<proteinExistence type="inferred from homology"/>
<dbReference type="HOGENOM" id="CLU_057500_1_0_11"/>
<evidence type="ECO:0000256" key="1">
    <source>
        <dbReference type="ARBA" id="ARBA00023450"/>
    </source>
</evidence>
<dbReference type="Gene3D" id="1.10.30.50">
    <property type="match status" value="1"/>
</dbReference>
<dbReference type="GO" id="GO:0004519">
    <property type="term" value="F:endonuclease activity"/>
    <property type="evidence" value="ECO:0007669"/>
    <property type="project" value="InterPro"/>
</dbReference>
<comment type="similarity">
    <text evidence="1">Belongs to the Rv1128c/1148c/1588c/1702c/1945/3466 family.</text>
</comment>
<feature type="domain" description="HNH nuclease" evidence="3">
    <location>
        <begin position="308"/>
        <end position="359"/>
    </location>
</feature>
<dbReference type="AlphaFoldDB" id="I4BRB0"/>
<dbReference type="OrthoDB" id="4752861at2"/>
<evidence type="ECO:0000259" key="3">
    <source>
        <dbReference type="SMART" id="SM00507"/>
    </source>
</evidence>
<evidence type="ECO:0000313" key="5">
    <source>
        <dbReference type="Proteomes" id="UP000006057"/>
    </source>
</evidence>
<evidence type="ECO:0000313" key="4">
    <source>
        <dbReference type="EMBL" id="AFM19817.1"/>
    </source>
</evidence>
<dbReference type="InterPro" id="IPR002711">
    <property type="entry name" value="HNH"/>
</dbReference>
<dbReference type="PATRIC" id="fig|710421.3.peg.5114"/>
<organism evidence="4 5">
    <name type="scientific">Mycolicibacterium chubuense (strain NBB4)</name>
    <name type="common">Mycobacterium chubuense</name>
    <dbReference type="NCBI Taxonomy" id="710421"/>
    <lineage>
        <taxon>Bacteria</taxon>
        <taxon>Bacillati</taxon>
        <taxon>Actinomycetota</taxon>
        <taxon>Actinomycetes</taxon>
        <taxon>Mycobacteriales</taxon>
        <taxon>Mycobacteriaceae</taxon>
        <taxon>Mycolicibacterium</taxon>
    </lineage>
</organism>
<dbReference type="Proteomes" id="UP000006057">
    <property type="component" value="Chromosome"/>
</dbReference>
<sequence length="429" mass="46398">MSSPATSLAHCERLEVLFGELAELTGQRNAIDGRVVEIVAEIDRDELWAAAGARSVAGLVAWKAGMSPANAEVIATVAHRSEEFPRCTEGLREGRLSLDQVGAIAKRAADGSDEHYAELAASATVTQLRFALKLAPKPKPEPRPEPEVEPEPDHTPEPVPAPEPSISKSTDGECTTWRITLPALEAAKFEAALASHQDALITDWKRDHDTEAADGSGQRPPMPSTADAFLALVEASWDAEASRRPHGQHTTVVAHLDLDKPVAALHLGPLLSDADRRYLTCDATCEVWFERHGQPIGAGRTTRTVSRRLRRALEHRDRTCAVPGCGATRGLHAHHIRHWEDGGPTEMSNLVLLCPYHHRAHHRGLITITGPADSLVVTDGAGRALSSASLARTPTTPPPAVAPYKGPTGERADWWWYEPFQPPPPPSAN</sequence>
<dbReference type="Pfam" id="PF01844">
    <property type="entry name" value="HNH"/>
    <property type="match status" value="1"/>
</dbReference>